<reference evidence="1 2" key="1">
    <citation type="journal article" date="2019" name="Nat. Plants">
        <title>Genome sequencing of Musa balbisiana reveals subgenome evolution and function divergence in polyploid bananas.</title>
        <authorList>
            <person name="Yao X."/>
        </authorList>
    </citation>
    <scope>NUCLEOTIDE SEQUENCE [LARGE SCALE GENOMIC DNA]</scope>
    <source>
        <strain evidence="2">cv. DH-PKW</strain>
        <tissue evidence="1">Leaves</tissue>
    </source>
</reference>
<organism evidence="1 2">
    <name type="scientific">Musa balbisiana</name>
    <name type="common">Banana</name>
    <dbReference type="NCBI Taxonomy" id="52838"/>
    <lineage>
        <taxon>Eukaryota</taxon>
        <taxon>Viridiplantae</taxon>
        <taxon>Streptophyta</taxon>
        <taxon>Embryophyta</taxon>
        <taxon>Tracheophyta</taxon>
        <taxon>Spermatophyta</taxon>
        <taxon>Magnoliopsida</taxon>
        <taxon>Liliopsida</taxon>
        <taxon>Zingiberales</taxon>
        <taxon>Musaceae</taxon>
        <taxon>Musa</taxon>
    </lineage>
</organism>
<dbReference type="InterPro" id="IPR019538">
    <property type="entry name" value="PSMD5"/>
</dbReference>
<dbReference type="PANTHER" id="PTHR13554">
    <property type="entry name" value="26S PROTEASOME NON-ATPASE REGULATORY SUBUNIT 5-RELATED"/>
    <property type="match status" value="1"/>
</dbReference>
<evidence type="ECO:0008006" key="3">
    <source>
        <dbReference type="Google" id="ProtNLM"/>
    </source>
</evidence>
<dbReference type="EMBL" id="PYDT01000006">
    <property type="protein sequence ID" value="THU58679.1"/>
    <property type="molecule type" value="Genomic_DNA"/>
</dbReference>
<evidence type="ECO:0000313" key="1">
    <source>
        <dbReference type="EMBL" id="THU58679.1"/>
    </source>
</evidence>
<dbReference type="GO" id="GO:0005829">
    <property type="term" value="C:cytosol"/>
    <property type="evidence" value="ECO:0007669"/>
    <property type="project" value="TreeGrafter"/>
</dbReference>
<comment type="caution">
    <text evidence="1">The sequence shown here is derived from an EMBL/GenBank/DDBJ whole genome shotgun (WGS) entry which is preliminary data.</text>
</comment>
<accession>A0A4S8JBJ5</accession>
<sequence length="570" mass="61486">MEVDPPLDLAPVLEAASEFASYPGSSPSAHILFSSLSHSAPRSLILESLAGLQNDASAKEFLDRFPLHTLFSVLQTKADVPGTEDTMVSCLDKIFRTKYGASLLLDYAPFIQAGLQANSQAVRCLACKAVSYLLENTGDRVGALQIIVAYNVYPLLLSCLVDGYAEDHLVSVCSRLLSFFLVKCDEQTSAASLEAVKDIAQSPEGISIIFPGHGEEPFLIKNIAVQSSSLARIRILALVAKLFALSSSLATAVYSSNLLNLFEVEINNGHDMLTTLSALELLYELVESPHSSMFLLRTTLLQKLISMISNSSVDSVLRSRAALISGRILSSSDAYTAVDISSVTALLAAIEERLKVLGGQNTDEYESALEALGLIGAISQGATLLLSSSPVARHVIESAFDRHSRGKQLAGLHSLASICGVDRPEDKMLLDSKAEENLRRLIYTSAANTSKLNPSGLILSVLRQEPEIRLAGYRLISGLVVRPWCLMEICLNPEIITIVTDAKIETAKTGMDARHHCCTVISTALSSSNLLQDAAVARTAAKLQEAVRRGPYVIKEHVEAQPVVMTAERF</sequence>
<evidence type="ECO:0000313" key="2">
    <source>
        <dbReference type="Proteomes" id="UP000317650"/>
    </source>
</evidence>
<dbReference type="STRING" id="52838.A0A4S8JBJ5"/>
<dbReference type="Pfam" id="PF10508">
    <property type="entry name" value="Proteasom_PSMB"/>
    <property type="match status" value="1"/>
</dbReference>
<dbReference type="GO" id="GO:0043248">
    <property type="term" value="P:proteasome assembly"/>
    <property type="evidence" value="ECO:0007669"/>
    <property type="project" value="InterPro"/>
</dbReference>
<dbReference type="InterPro" id="IPR011989">
    <property type="entry name" value="ARM-like"/>
</dbReference>
<dbReference type="InterPro" id="IPR016024">
    <property type="entry name" value="ARM-type_fold"/>
</dbReference>
<dbReference type="Gene3D" id="1.25.10.10">
    <property type="entry name" value="Leucine-rich Repeat Variant"/>
    <property type="match status" value="1"/>
</dbReference>
<gene>
    <name evidence="1" type="ORF">C4D60_Mb03t16940</name>
</gene>
<keyword evidence="2" id="KW-1185">Reference proteome</keyword>
<proteinExistence type="predicted"/>
<dbReference type="SUPFAM" id="SSF48371">
    <property type="entry name" value="ARM repeat"/>
    <property type="match status" value="1"/>
</dbReference>
<name>A0A4S8JBJ5_MUSBA</name>
<dbReference type="Proteomes" id="UP000317650">
    <property type="component" value="Chromosome 3"/>
</dbReference>
<dbReference type="PANTHER" id="PTHR13554:SF10">
    <property type="entry name" value="26S PROTEASOME NON-ATPASE REGULATORY SUBUNIT 5"/>
    <property type="match status" value="1"/>
</dbReference>
<protein>
    <recommendedName>
        <fullName evidence="3">ARM repeat superfamily protein</fullName>
    </recommendedName>
</protein>
<dbReference type="AlphaFoldDB" id="A0A4S8JBJ5"/>